<comment type="caution">
    <text evidence="11">The sequence shown here is derived from an EMBL/GenBank/DDBJ whole genome shotgun (WGS) entry which is preliminary data.</text>
</comment>
<evidence type="ECO:0000313" key="12">
    <source>
        <dbReference type="Proteomes" id="UP000235347"/>
    </source>
</evidence>
<dbReference type="NCBIfam" id="TIGR00528">
    <property type="entry name" value="gcvT"/>
    <property type="match status" value="1"/>
</dbReference>
<evidence type="ECO:0000256" key="8">
    <source>
        <dbReference type="PIRSR" id="PIRSR006487-1"/>
    </source>
</evidence>
<evidence type="ECO:0000313" key="11">
    <source>
        <dbReference type="EMBL" id="PMS21423.1"/>
    </source>
</evidence>
<dbReference type="InterPro" id="IPR006223">
    <property type="entry name" value="GcvT"/>
</dbReference>
<dbReference type="Gene3D" id="4.10.1250.10">
    <property type="entry name" value="Aminomethyltransferase fragment"/>
    <property type="match status" value="1"/>
</dbReference>
<accession>A0A2N7VWB1</accession>
<dbReference type="Gene3D" id="2.40.30.110">
    <property type="entry name" value="Aminomethyltransferase beta-barrel domains"/>
    <property type="match status" value="1"/>
</dbReference>
<evidence type="ECO:0000256" key="7">
    <source>
        <dbReference type="HAMAP-Rule" id="MF_00259"/>
    </source>
</evidence>
<dbReference type="SUPFAM" id="SSF103025">
    <property type="entry name" value="Folate-binding domain"/>
    <property type="match status" value="1"/>
</dbReference>
<feature type="binding site" evidence="8">
    <location>
        <position position="204"/>
    </location>
    <ligand>
        <name>substrate</name>
    </ligand>
</feature>
<reference evidence="11 12" key="1">
    <citation type="submission" date="2018-01" db="EMBL/GenBank/DDBJ databases">
        <title>Whole genome analyses suggest that Burkholderia sensu lato contains two further novel genera in the rhizoxinica-symbiotica group Mycetohabitans gen. nov., and Trinickia gen. nov.: implications for the evolution of diazotrophy and nodulation in the Burkholderiaceae.</title>
        <authorList>
            <person name="Estrada-de los Santos P."/>
            <person name="Palmer M."/>
            <person name="Chavez-Ramirez B."/>
            <person name="Beukes C."/>
            <person name="Steenkamp E.T."/>
            <person name="Hirsch A.M."/>
            <person name="Manyaka P."/>
            <person name="Maluk M."/>
            <person name="Lafos M."/>
            <person name="Crook M."/>
            <person name="Gross E."/>
            <person name="Simon M.F."/>
            <person name="Bueno dos Reis Junior F."/>
            <person name="Poole P.S."/>
            <person name="Venter S.N."/>
            <person name="James E.K."/>
        </authorList>
    </citation>
    <scope>NUCLEOTIDE SEQUENCE [LARGE SCALE GENOMIC DNA]</scope>
    <source>
        <strain evidence="11 12">GP25-8</strain>
    </source>
</reference>
<dbReference type="Gene3D" id="3.30.1360.120">
    <property type="entry name" value="Probable tRNA modification gtpase trme, domain 1"/>
    <property type="match status" value="1"/>
</dbReference>
<dbReference type="Pfam" id="PF08669">
    <property type="entry name" value="GCV_T_C"/>
    <property type="match status" value="1"/>
</dbReference>
<evidence type="ECO:0000259" key="10">
    <source>
        <dbReference type="Pfam" id="PF08669"/>
    </source>
</evidence>
<evidence type="ECO:0000259" key="9">
    <source>
        <dbReference type="Pfam" id="PF01571"/>
    </source>
</evidence>
<evidence type="ECO:0000256" key="6">
    <source>
        <dbReference type="ARBA" id="ARBA00047665"/>
    </source>
</evidence>
<evidence type="ECO:0000256" key="1">
    <source>
        <dbReference type="ARBA" id="ARBA00008609"/>
    </source>
</evidence>
<sequence>MTELKHTPLNAAHRALNARMVDFGGWDMPVNYGSQIDEHHAVRTDAGMFDVSHMCVVDFAGARARAFFEYAIANNVGKLQTPGRALYSCMLNERGGVIDDLIVYFFSDDFFRVVVNAGTAEKDIAWFNRLNAERGFGLTITPRRDFAIVAVQGPQARSKVWQVLPAAREATESLKPFNAARANVAPYGELTIARTGYTGEDGFEIIVPAAQVVALWQALAAAGVRPCGLGARDTLRLEAGMNLYGQDMDEDVSPLDAGLAWPVDLTAPRDFVGRAALERDGSQQDFVGLILQKENGKAGGVLRAHQKVVTPHGEGEITSGTFSPSMQESIAFARVPKGVHAGDTVQVLIRDKALPAAVVKLPFVRNGKVLAA</sequence>
<keyword evidence="4 7" id="KW-0808">Transferase</keyword>
<dbReference type="GO" id="GO:0019464">
    <property type="term" value="P:glycine decarboxylation via glycine cleavage system"/>
    <property type="evidence" value="ECO:0007669"/>
    <property type="project" value="UniProtKB-UniRule"/>
</dbReference>
<proteinExistence type="inferred from homology"/>
<comment type="similarity">
    <text evidence="1 7">Belongs to the GcvT family.</text>
</comment>
<dbReference type="EMBL" id="PNYB01000016">
    <property type="protein sequence ID" value="PMS21423.1"/>
    <property type="molecule type" value="Genomic_DNA"/>
</dbReference>
<dbReference type="InterPro" id="IPR022903">
    <property type="entry name" value="GcvT_bac"/>
</dbReference>
<gene>
    <name evidence="7 11" type="primary">gcvT</name>
    <name evidence="11" type="ORF">C0Z19_18515</name>
</gene>
<dbReference type="PANTHER" id="PTHR43757">
    <property type="entry name" value="AMINOMETHYLTRANSFERASE"/>
    <property type="match status" value="1"/>
</dbReference>
<dbReference type="Pfam" id="PF01571">
    <property type="entry name" value="GCV_T"/>
    <property type="match status" value="1"/>
</dbReference>
<dbReference type="FunFam" id="4.10.1250.10:FF:000001">
    <property type="entry name" value="Aminomethyltransferase"/>
    <property type="match status" value="1"/>
</dbReference>
<dbReference type="PANTHER" id="PTHR43757:SF2">
    <property type="entry name" value="AMINOMETHYLTRANSFERASE, MITOCHONDRIAL"/>
    <property type="match status" value="1"/>
</dbReference>
<dbReference type="RefSeq" id="WP_102611290.1">
    <property type="nucleotide sequence ID" value="NZ_CADIKD010000012.1"/>
</dbReference>
<keyword evidence="12" id="KW-1185">Reference proteome</keyword>
<dbReference type="GO" id="GO:0008483">
    <property type="term" value="F:transaminase activity"/>
    <property type="evidence" value="ECO:0007669"/>
    <property type="project" value="UniProtKB-KW"/>
</dbReference>
<dbReference type="InterPro" id="IPR027266">
    <property type="entry name" value="TrmE/GcvT-like"/>
</dbReference>
<feature type="domain" description="Aminomethyltransferase C-terminal" evidence="10">
    <location>
        <begin position="287"/>
        <end position="364"/>
    </location>
</feature>
<dbReference type="InterPro" id="IPR006222">
    <property type="entry name" value="GCVT_N"/>
</dbReference>
<dbReference type="Proteomes" id="UP000235347">
    <property type="component" value="Unassembled WGS sequence"/>
</dbReference>
<dbReference type="AlphaFoldDB" id="A0A2N7VWB1"/>
<dbReference type="GO" id="GO:0005960">
    <property type="term" value="C:glycine cleavage complex"/>
    <property type="evidence" value="ECO:0007669"/>
    <property type="project" value="InterPro"/>
</dbReference>
<dbReference type="PIRSF" id="PIRSF006487">
    <property type="entry name" value="GcvT"/>
    <property type="match status" value="1"/>
</dbReference>
<dbReference type="GO" id="GO:0005829">
    <property type="term" value="C:cytosol"/>
    <property type="evidence" value="ECO:0007669"/>
    <property type="project" value="TreeGrafter"/>
</dbReference>
<dbReference type="InterPro" id="IPR029043">
    <property type="entry name" value="GcvT/YgfZ_C"/>
</dbReference>
<evidence type="ECO:0000256" key="5">
    <source>
        <dbReference type="ARBA" id="ARBA00031395"/>
    </source>
</evidence>
<dbReference type="GO" id="GO:0004047">
    <property type="term" value="F:aminomethyltransferase activity"/>
    <property type="evidence" value="ECO:0007669"/>
    <property type="project" value="UniProtKB-UniRule"/>
</dbReference>
<name>A0A2N7VWB1_9BURK</name>
<dbReference type="InterPro" id="IPR028896">
    <property type="entry name" value="GcvT/YgfZ/DmdA"/>
</dbReference>
<feature type="domain" description="GCVT N-terminal" evidence="9">
    <location>
        <begin position="11"/>
        <end position="265"/>
    </location>
</feature>
<comment type="subunit">
    <text evidence="7">The glycine cleavage system is composed of four proteins: P, T, L and H.</text>
</comment>
<dbReference type="FunFam" id="3.30.70.1400:FF:000001">
    <property type="entry name" value="Aminomethyltransferase"/>
    <property type="match status" value="1"/>
</dbReference>
<evidence type="ECO:0000256" key="2">
    <source>
        <dbReference type="ARBA" id="ARBA00012616"/>
    </source>
</evidence>
<protein>
    <recommendedName>
        <fullName evidence="2 7">Aminomethyltransferase</fullName>
        <ecNumber evidence="2 7">2.1.2.10</ecNumber>
    </recommendedName>
    <alternativeName>
        <fullName evidence="5 7">Glycine cleavage system T protein</fullName>
    </alternativeName>
</protein>
<keyword evidence="3 7" id="KW-0032">Aminotransferase</keyword>
<evidence type="ECO:0000256" key="3">
    <source>
        <dbReference type="ARBA" id="ARBA00022576"/>
    </source>
</evidence>
<dbReference type="InterPro" id="IPR013977">
    <property type="entry name" value="GcvT_C"/>
</dbReference>
<organism evidence="11 12">
    <name type="scientific">Trinickia soli</name>
    <dbReference type="NCBI Taxonomy" id="380675"/>
    <lineage>
        <taxon>Bacteria</taxon>
        <taxon>Pseudomonadati</taxon>
        <taxon>Pseudomonadota</taxon>
        <taxon>Betaproteobacteria</taxon>
        <taxon>Burkholderiales</taxon>
        <taxon>Burkholderiaceae</taxon>
        <taxon>Trinickia</taxon>
    </lineage>
</organism>
<dbReference type="SUPFAM" id="SSF101790">
    <property type="entry name" value="Aminomethyltransferase beta-barrel domain"/>
    <property type="match status" value="1"/>
</dbReference>
<dbReference type="EC" id="2.1.2.10" evidence="2 7"/>
<comment type="catalytic activity">
    <reaction evidence="6 7">
        <text>N(6)-[(R)-S(8)-aminomethyldihydrolipoyl]-L-lysyl-[protein] + (6S)-5,6,7,8-tetrahydrofolate = N(6)-[(R)-dihydrolipoyl]-L-lysyl-[protein] + (6R)-5,10-methylene-5,6,7,8-tetrahydrofolate + NH4(+)</text>
        <dbReference type="Rhea" id="RHEA:16945"/>
        <dbReference type="Rhea" id="RHEA-COMP:10475"/>
        <dbReference type="Rhea" id="RHEA-COMP:10492"/>
        <dbReference type="ChEBI" id="CHEBI:15636"/>
        <dbReference type="ChEBI" id="CHEBI:28938"/>
        <dbReference type="ChEBI" id="CHEBI:57453"/>
        <dbReference type="ChEBI" id="CHEBI:83100"/>
        <dbReference type="ChEBI" id="CHEBI:83143"/>
        <dbReference type="EC" id="2.1.2.10"/>
    </reaction>
</comment>
<evidence type="ECO:0000256" key="4">
    <source>
        <dbReference type="ARBA" id="ARBA00022679"/>
    </source>
</evidence>
<comment type="function">
    <text evidence="7">The glycine cleavage system catalyzes the degradation of glycine.</text>
</comment>
<dbReference type="NCBIfam" id="NF001567">
    <property type="entry name" value="PRK00389.1"/>
    <property type="match status" value="1"/>
</dbReference>
<dbReference type="Gene3D" id="3.30.70.1400">
    <property type="entry name" value="Aminomethyltransferase beta-barrel domains"/>
    <property type="match status" value="1"/>
</dbReference>
<dbReference type="HAMAP" id="MF_00259">
    <property type="entry name" value="GcvT"/>
    <property type="match status" value="1"/>
</dbReference>